<evidence type="ECO:0000256" key="1">
    <source>
        <dbReference type="ARBA" id="ARBA00022857"/>
    </source>
</evidence>
<gene>
    <name evidence="2" type="ORF">F3B90_09325</name>
</gene>
<reference evidence="2 3" key="1">
    <citation type="journal article" date="2019" name="Nat. Med.">
        <title>A library of human gut bacterial isolates paired with longitudinal multiomics data enables mechanistic microbiome research.</title>
        <authorList>
            <person name="Poyet M."/>
            <person name="Groussin M."/>
            <person name="Gibbons S.M."/>
            <person name="Avila-Pacheco J."/>
            <person name="Jiang X."/>
            <person name="Kearney S.M."/>
            <person name="Perrotta A.R."/>
            <person name="Berdy B."/>
            <person name="Zhao S."/>
            <person name="Lieberman T.D."/>
            <person name="Swanson P.K."/>
            <person name="Smith M."/>
            <person name="Roesemann S."/>
            <person name="Alexander J.E."/>
            <person name="Rich S.A."/>
            <person name="Livny J."/>
            <person name="Vlamakis H."/>
            <person name="Clish C."/>
            <person name="Bullock K."/>
            <person name="Deik A."/>
            <person name="Scott J."/>
            <person name="Pierce K.A."/>
            <person name="Xavier R.J."/>
            <person name="Alm E.J."/>
        </authorList>
    </citation>
    <scope>NUCLEOTIDE SEQUENCE [LARGE SCALE GENOMIC DNA]</scope>
    <source>
        <strain evidence="2 3">BIOML-A15</strain>
    </source>
</reference>
<dbReference type="GO" id="GO:0008218">
    <property type="term" value="P:bioluminescence"/>
    <property type="evidence" value="ECO:0007669"/>
    <property type="project" value="InterPro"/>
</dbReference>
<sequence length="394" mass="45511">MEWLFNQYRSDEEFQQSYPLLPFSDEVILYLNELSSILLRMPEVRHYPDVVTFAFFCRKANLLHLQKEHATNSLRLGRGLVFHIAPSNVPVNFAYSLICGLLAGNNNIVRLPGKQFRQVDLIVEALRTLSADERFDMVSRMVHLIKYDRGGIETTTYSALADVRVIWGGDETIRTIRQSPLPPRSYDIAFADRYSVCVLNAISILEEPSLDKIVEGFYNDTYLFDQNACSAPQLMVWVGTENKIEKAKEYFWTALQQYVDRKYKLEPILAVDKLSAFYRQAILSDVVKEENKNNNLWRVRLRKLSADIPQYRCAGGYFSEYSTTDFNDLASIVTTKYQTLAYFGFSKDELQQFVLNNHIKGIDRIVPIGKTTDFSLIWDGYDLITMLSREISIL</sequence>
<accession>A0A7J4XZ59</accession>
<name>A0A7J4XZ59_BACOV</name>
<comment type="caution">
    <text evidence="2">The sequence shown here is derived from an EMBL/GenBank/DDBJ whole genome shotgun (WGS) entry which is preliminary data.</text>
</comment>
<evidence type="ECO:0000313" key="2">
    <source>
        <dbReference type="EMBL" id="KAA4627666.1"/>
    </source>
</evidence>
<dbReference type="Pfam" id="PF05893">
    <property type="entry name" value="LuxC"/>
    <property type="match status" value="1"/>
</dbReference>
<dbReference type="EMBL" id="VWFP01000008">
    <property type="protein sequence ID" value="KAA4627666.1"/>
    <property type="molecule type" value="Genomic_DNA"/>
</dbReference>
<organism evidence="2 3">
    <name type="scientific">Bacteroides ovatus</name>
    <dbReference type="NCBI Taxonomy" id="28116"/>
    <lineage>
        <taxon>Bacteria</taxon>
        <taxon>Pseudomonadati</taxon>
        <taxon>Bacteroidota</taxon>
        <taxon>Bacteroidia</taxon>
        <taxon>Bacteroidales</taxon>
        <taxon>Bacteroidaceae</taxon>
        <taxon>Bacteroides</taxon>
    </lineage>
</organism>
<keyword evidence="1" id="KW-0521">NADP</keyword>
<evidence type="ECO:0000313" key="3">
    <source>
        <dbReference type="Proteomes" id="UP000424805"/>
    </source>
</evidence>
<dbReference type="SUPFAM" id="SSF53720">
    <property type="entry name" value="ALDH-like"/>
    <property type="match status" value="1"/>
</dbReference>
<proteinExistence type="predicted"/>
<dbReference type="Proteomes" id="UP000424805">
    <property type="component" value="Unassembled WGS sequence"/>
</dbReference>
<protein>
    <submittedName>
        <fullName evidence="2">Acyl-CoA reductase</fullName>
    </submittedName>
</protein>
<dbReference type="AlphaFoldDB" id="A0A7J4XZ59"/>
<dbReference type="GO" id="GO:0003995">
    <property type="term" value="F:acyl-CoA dehydrogenase activity"/>
    <property type="evidence" value="ECO:0007669"/>
    <property type="project" value="InterPro"/>
</dbReference>
<dbReference type="InterPro" id="IPR016161">
    <property type="entry name" value="Ald_DH/histidinol_DH"/>
</dbReference>
<dbReference type="InterPro" id="IPR008670">
    <property type="entry name" value="CoA_reduct_LuxC"/>
</dbReference>